<dbReference type="Proteomes" id="UP000586976">
    <property type="component" value="Unassembled WGS sequence"/>
</dbReference>
<reference evidence="1 2" key="1">
    <citation type="submission" date="2020-07" db="EMBL/GenBank/DDBJ databases">
        <title>Streptomyces isolated from Indian soil.</title>
        <authorList>
            <person name="Mandal S."/>
            <person name="Maiti P.K."/>
        </authorList>
    </citation>
    <scope>NUCLEOTIDE SEQUENCE [LARGE SCALE GENOMIC DNA]</scope>
    <source>
        <strain evidence="1 2">PSKA54</strain>
    </source>
</reference>
<protein>
    <submittedName>
        <fullName evidence="1">Uncharacterized protein</fullName>
    </submittedName>
</protein>
<organism evidence="1 2">
    <name type="scientific">Streptomyces himalayensis subsp. aureolus</name>
    <dbReference type="NCBI Taxonomy" id="2758039"/>
    <lineage>
        <taxon>Bacteria</taxon>
        <taxon>Bacillati</taxon>
        <taxon>Actinomycetota</taxon>
        <taxon>Actinomycetes</taxon>
        <taxon>Kitasatosporales</taxon>
        <taxon>Streptomycetaceae</taxon>
        <taxon>Streptomyces</taxon>
        <taxon>Streptomyces himalayensis</taxon>
    </lineage>
</organism>
<sequence length="49" mass="5498">MILDASWQRDTPALPFLTWSASHHQAEAARFEREARAAHPARQAAVAAW</sequence>
<proteinExistence type="predicted"/>
<comment type="caution">
    <text evidence="1">The sequence shown here is derived from an EMBL/GenBank/DDBJ whole genome shotgun (WGS) entry which is preliminary data.</text>
</comment>
<dbReference type="EMBL" id="JACEQY010000104">
    <property type="protein sequence ID" value="MBA4867213.1"/>
    <property type="molecule type" value="Genomic_DNA"/>
</dbReference>
<dbReference type="RefSeq" id="WP_181868529.1">
    <property type="nucleotide sequence ID" value="NZ_JACEQY010000104.1"/>
</dbReference>
<evidence type="ECO:0000313" key="1">
    <source>
        <dbReference type="EMBL" id="MBA4867213.1"/>
    </source>
</evidence>
<gene>
    <name evidence="1" type="ORF">H1V43_39245</name>
</gene>
<keyword evidence="2" id="KW-1185">Reference proteome</keyword>
<name>A0A7W2D9H8_9ACTN</name>
<evidence type="ECO:0000313" key="2">
    <source>
        <dbReference type="Proteomes" id="UP000586976"/>
    </source>
</evidence>
<accession>A0A7W2D9H8</accession>
<dbReference type="AlphaFoldDB" id="A0A7W2D9H8"/>